<evidence type="ECO:0000313" key="2">
    <source>
        <dbReference type="EMBL" id="OAD76318.1"/>
    </source>
</evidence>
<gene>
    <name evidence="2" type="ORF">PHYBLDRAFT_158281</name>
</gene>
<dbReference type="OrthoDB" id="2287048at2759"/>
<feature type="compositionally biased region" description="Basic and acidic residues" evidence="1">
    <location>
        <begin position="1"/>
        <end position="10"/>
    </location>
</feature>
<dbReference type="GeneID" id="28994665"/>
<proteinExistence type="predicted"/>
<sequence>MDRCSSHSNEESPWSKVFKNKPNVSSNPMSEVMRPSNYTLGDVSEQAKRKIDAIINKAIVSCRRDSDWNKIYRAVSTKRTNENQEELIALSQGFDSMKLDTVDPSFGRFLKLNLRWNEVLNMLKQFYPMTAGEINIQSTRHLLLFIPNAVMGYFAHFEYRSDNKSISVYVRSKETRAVEGELDDIEKPFVCSLATTLSYYIWKNTH</sequence>
<dbReference type="VEuPathDB" id="FungiDB:PHYBLDRAFT_158281"/>
<keyword evidence="3" id="KW-1185">Reference proteome</keyword>
<protein>
    <submittedName>
        <fullName evidence="2">Uncharacterized protein</fullName>
    </submittedName>
</protein>
<accession>A0A167NN24</accession>
<dbReference type="InParanoid" id="A0A167NN24"/>
<dbReference type="AlphaFoldDB" id="A0A167NN24"/>
<feature type="region of interest" description="Disordered" evidence="1">
    <location>
        <begin position="1"/>
        <end position="32"/>
    </location>
</feature>
<reference evidence="3" key="1">
    <citation type="submission" date="2015-06" db="EMBL/GenBank/DDBJ databases">
        <title>Expansion of signal transduction pathways in fungi by whole-genome duplication.</title>
        <authorList>
            <consortium name="DOE Joint Genome Institute"/>
            <person name="Corrochano L.M."/>
            <person name="Kuo A."/>
            <person name="Marcet-Houben M."/>
            <person name="Polaino S."/>
            <person name="Salamov A."/>
            <person name="Villalobos J.M."/>
            <person name="Alvarez M.I."/>
            <person name="Avalos J."/>
            <person name="Benito E.P."/>
            <person name="Benoit I."/>
            <person name="Burger G."/>
            <person name="Camino L.P."/>
            <person name="Canovas D."/>
            <person name="Cerda-Olmedo E."/>
            <person name="Cheng J.-F."/>
            <person name="Dominguez A."/>
            <person name="Elias M."/>
            <person name="Eslava A.P."/>
            <person name="Glaser F."/>
            <person name="Grimwood J."/>
            <person name="Gutierrez G."/>
            <person name="Heitman J."/>
            <person name="Henrissat B."/>
            <person name="Iturriaga E.A."/>
            <person name="Lang B.F."/>
            <person name="Lavin J.L."/>
            <person name="Lee S."/>
            <person name="Li W."/>
            <person name="Lindquist E."/>
            <person name="Lopez-Garcia S."/>
            <person name="Luque E.M."/>
            <person name="Marcos A.T."/>
            <person name="Martin J."/>
            <person name="McCluskey K."/>
            <person name="Medina H.R."/>
            <person name="Miralles-Duran A."/>
            <person name="Miyazaki A."/>
            <person name="Munoz-Torres E."/>
            <person name="Oguiza J.A."/>
            <person name="Ohm R."/>
            <person name="Olmedo M."/>
            <person name="Orejas M."/>
            <person name="Ortiz-Castellanos L."/>
            <person name="Pisabarro A.G."/>
            <person name="Rodriguez-Romero J."/>
            <person name="Ruiz-Herrera J."/>
            <person name="Ruiz-Vazquez R."/>
            <person name="Sanz C."/>
            <person name="Schackwitz W."/>
            <person name="Schmutz J."/>
            <person name="Shahriari M."/>
            <person name="Shelest E."/>
            <person name="Silva-Franco F."/>
            <person name="Soanes D."/>
            <person name="Syed K."/>
            <person name="Tagua V.G."/>
            <person name="Talbot N.J."/>
            <person name="Thon M."/>
            <person name="De vries R.P."/>
            <person name="Wiebenga A."/>
            <person name="Yadav J.S."/>
            <person name="Braun E.L."/>
            <person name="Baker S."/>
            <person name="Garre V."/>
            <person name="Horwitz B."/>
            <person name="Torres-Martinez S."/>
            <person name="Idnurm A."/>
            <person name="Herrera-Estrella A."/>
            <person name="Gabaldon T."/>
            <person name="Grigoriev I.V."/>
        </authorList>
    </citation>
    <scope>NUCLEOTIDE SEQUENCE [LARGE SCALE GENOMIC DNA]</scope>
    <source>
        <strain evidence="3">NRRL 1555(-)</strain>
    </source>
</reference>
<evidence type="ECO:0000256" key="1">
    <source>
        <dbReference type="SAM" id="MobiDB-lite"/>
    </source>
</evidence>
<evidence type="ECO:0000313" key="3">
    <source>
        <dbReference type="Proteomes" id="UP000077315"/>
    </source>
</evidence>
<name>A0A167NN24_PHYB8</name>
<dbReference type="EMBL" id="KV440976">
    <property type="protein sequence ID" value="OAD76318.1"/>
    <property type="molecule type" value="Genomic_DNA"/>
</dbReference>
<organism evidence="2 3">
    <name type="scientific">Phycomyces blakesleeanus (strain ATCC 8743b / DSM 1359 / FGSC 10004 / NBRC 33097 / NRRL 1555)</name>
    <dbReference type="NCBI Taxonomy" id="763407"/>
    <lineage>
        <taxon>Eukaryota</taxon>
        <taxon>Fungi</taxon>
        <taxon>Fungi incertae sedis</taxon>
        <taxon>Mucoromycota</taxon>
        <taxon>Mucoromycotina</taxon>
        <taxon>Mucoromycetes</taxon>
        <taxon>Mucorales</taxon>
        <taxon>Phycomycetaceae</taxon>
        <taxon>Phycomyces</taxon>
    </lineage>
</organism>
<dbReference type="RefSeq" id="XP_018294358.1">
    <property type="nucleotide sequence ID" value="XM_018433759.1"/>
</dbReference>
<dbReference type="Proteomes" id="UP000077315">
    <property type="component" value="Unassembled WGS sequence"/>
</dbReference>